<dbReference type="OrthoDB" id="9765957at2"/>
<reference evidence="2 4" key="1">
    <citation type="submission" date="2015-10" db="EMBL/GenBank/DDBJ databases">
        <title>Draft genome sequence of Salegentibacter salinarum KCTC 12975.</title>
        <authorList>
            <person name="Lin W."/>
            <person name="Zheng Q."/>
        </authorList>
    </citation>
    <scope>NUCLEOTIDE SEQUENCE [LARGE SCALE GENOMIC DNA]</scope>
    <source>
        <strain evidence="2 4">KCTC 12974</strain>
    </source>
</reference>
<accession>A0A2N0TZ70</accession>
<reference evidence="1 3" key="2">
    <citation type="submission" date="2016-09" db="EMBL/GenBank/DDBJ databases">
        <title>Genome Sequence of Salegentibacter salarius,Isolated from a Marine Solar Saltern of the Yellow Sea in South Korea.</title>
        <authorList>
            <person name="Zheng Q."/>
            <person name="Liu Y."/>
        </authorList>
    </citation>
    <scope>NUCLEOTIDE SEQUENCE [LARGE SCALE GENOMIC DNA]</scope>
    <source>
        <strain evidence="1 3">KCTC 12974</strain>
    </source>
</reference>
<dbReference type="Proteomes" id="UP000232533">
    <property type="component" value="Unassembled WGS sequence"/>
</dbReference>
<protein>
    <submittedName>
        <fullName evidence="2">Uncharacterized protein</fullName>
    </submittedName>
</protein>
<evidence type="ECO:0000313" key="1">
    <source>
        <dbReference type="EMBL" id="OEY73230.1"/>
    </source>
</evidence>
<name>A0A2N0TZ70_9FLAO</name>
<comment type="caution">
    <text evidence="2">The sequence shown here is derived from an EMBL/GenBank/DDBJ whole genome shotgun (WGS) entry which is preliminary data.</text>
</comment>
<proteinExistence type="predicted"/>
<dbReference type="EMBL" id="LKTR01000011">
    <property type="protein sequence ID" value="PKD20050.1"/>
    <property type="molecule type" value="Genomic_DNA"/>
</dbReference>
<sequence>MKFFIPVLFVLTPLLCQCQKSQKKNSKTKNLHSSINVAGVNISSAEGSLSYSIGQIYYSSHYEEEIATTGSPKGWDINVAYDFDGEYWSLSGAPEIYPQEEVDTTFTINFGFSAMQVGEVNLEAHDTTLTVNETSIVIINGKTGGYSSIGNDEVYTGGIIRKIANNSYIIL</sequence>
<dbReference type="AlphaFoldDB" id="A0A2N0TZ70"/>
<dbReference type="Proteomes" id="UP000176009">
    <property type="component" value="Unassembled WGS sequence"/>
</dbReference>
<dbReference type="RefSeq" id="WP_070053525.1">
    <property type="nucleotide sequence ID" value="NZ_FVZF01000017.1"/>
</dbReference>
<gene>
    <name evidence="2" type="ORF">APR40_10120</name>
    <name evidence="1" type="ORF">BHS39_10140</name>
</gene>
<evidence type="ECO:0000313" key="2">
    <source>
        <dbReference type="EMBL" id="PKD20050.1"/>
    </source>
</evidence>
<organism evidence="2 4">
    <name type="scientific">Salegentibacter salarius</name>
    <dbReference type="NCBI Taxonomy" id="435906"/>
    <lineage>
        <taxon>Bacteria</taxon>
        <taxon>Pseudomonadati</taxon>
        <taxon>Bacteroidota</taxon>
        <taxon>Flavobacteriia</taxon>
        <taxon>Flavobacteriales</taxon>
        <taxon>Flavobacteriaceae</taxon>
        <taxon>Salegentibacter</taxon>
    </lineage>
</organism>
<evidence type="ECO:0000313" key="3">
    <source>
        <dbReference type="Proteomes" id="UP000176009"/>
    </source>
</evidence>
<keyword evidence="3" id="KW-1185">Reference proteome</keyword>
<dbReference type="EMBL" id="MJBR01000009">
    <property type="protein sequence ID" value="OEY73230.1"/>
    <property type="molecule type" value="Genomic_DNA"/>
</dbReference>
<evidence type="ECO:0000313" key="4">
    <source>
        <dbReference type="Proteomes" id="UP000232533"/>
    </source>
</evidence>